<reference evidence="1" key="2">
    <citation type="submission" date="2025-09" db="UniProtKB">
        <authorList>
            <consortium name="EnsemblPlants"/>
        </authorList>
    </citation>
    <scope>IDENTIFICATION</scope>
</reference>
<dbReference type="EnsemblPlants" id="AVESA.00010b.r2.6AG1068880.1">
    <property type="protein sequence ID" value="AVESA.00010b.r2.6AG1068880.1.CDS"/>
    <property type="gene ID" value="AVESA.00010b.r2.6AG1068880"/>
</dbReference>
<evidence type="ECO:0000313" key="2">
    <source>
        <dbReference type="Proteomes" id="UP001732700"/>
    </source>
</evidence>
<evidence type="ECO:0000313" key="1">
    <source>
        <dbReference type="EnsemblPlants" id="AVESA.00010b.r2.6AG1068880.1.CDS"/>
    </source>
</evidence>
<name>A0ACD5YUD8_AVESA</name>
<keyword evidence="2" id="KW-1185">Reference proteome</keyword>
<protein>
    <submittedName>
        <fullName evidence="1">Uncharacterized protein</fullName>
    </submittedName>
</protein>
<proteinExistence type="predicted"/>
<accession>A0ACD5YUD8</accession>
<organism evidence="1 2">
    <name type="scientific">Avena sativa</name>
    <name type="common">Oat</name>
    <dbReference type="NCBI Taxonomy" id="4498"/>
    <lineage>
        <taxon>Eukaryota</taxon>
        <taxon>Viridiplantae</taxon>
        <taxon>Streptophyta</taxon>
        <taxon>Embryophyta</taxon>
        <taxon>Tracheophyta</taxon>
        <taxon>Spermatophyta</taxon>
        <taxon>Magnoliopsida</taxon>
        <taxon>Liliopsida</taxon>
        <taxon>Poales</taxon>
        <taxon>Poaceae</taxon>
        <taxon>BOP clade</taxon>
        <taxon>Pooideae</taxon>
        <taxon>Poodae</taxon>
        <taxon>Poeae</taxon>
        <taxon>Poeae Chloroplast Group 1 (Aveneae type)</taxon>
        <taxon>Aveninae</taxon>
        <taxon>Avena</taxon>
    </lineage>
</organism>
<sequence>METETDPVVHGDDLKFWAYSGYRDFIEGDDEQENSIHIKCLQVNNTYHGDVLQLSISHRSAAPRLQAPNASCGTTVPWRRAMRLRAESVLPAGLRAESLPRHVAMVMDGNSRWARARGLPTAAGHEALKPALEEAVWLSRAWGIRALTAFAFSHENWSRPKACVTLLHSPSSLLRSAASRSSVLFFCWNVQAEVDFLMDLFERLIQENVAEFVREGIRLRVIGDCTRLPVSLQKTVREAEEATSNNLQLDLILAISYSGRRDIVQACANLAHKVRDELLGPNDIDESLFADELQTNCANEFPYPDLLIRTGGEVRLSNFLMWQSAYSELFFTSTLWPDFREADYVEALIYFQGRDRRFGQRKTLA</sequence>
<dbReference type="Proteomes" id="UP001732700">
    <property type="component" value="Chromosome 6A"/>
</dbReference>
<reference evidence="1" key="1">
    <citation type="submission" date="2021-05" db="EMBL/GenBank/DDBJ databases">
        <authorList>
            <person name="Scholz U."/>
            <person name="Mascher M."/>
            <person name="Fiebig A."/>
        </authorList>
    </citation>
    <scope>NUCLEOTIDE SEQUENCE [LARGE SCALE GENOMIC DNA]</scope>
</reference>